<gene>
    <name evidence="3" type="ORF">QPX54_10750</name>
</gene>
<dbReference type="RefSeq" id="WP_249606058.1">
    <property type="nucleotide sequence ID" value="NZ_CP091865.1"/>
</dbReference>
<name>A0AAP4FAP7_9CORY</name>
<accession>A0AAP4FAP7</accession>
<feature type="transmembrane region" description="Helical" evidence="2">
    <location>
        <begin position="21"/>
        <end position="42"/>
    </location>
</feature>
<keyword evidence="2" id="KW-0812">Transmembrane</keyword>
<feature type="compositionally biased region" description="Low complexity" evidence="1">
    <location>
        <begin position="155"/>
        <end position="166"/>
    </location>
</feature>
<organism evidence="3 4">
    <name type="scientific">Corynebacterium propinquum</name>
    <dbReference type="NCBI Taxonomy" id="43769"/>
    <lineage>
        <taxon>Bacteria</taxon>
        <taxon>Bacillati</taxon>
        <taxon>Actinomycetota</taxon>
        <taxon>Actinomycetes</taxon>
        <taxon>Mycobacteriales</taxon>
        <taxon>Corynebacteriaceae</taxon>
        <taxon>Corynebacterium</taxon>
    </lineage>
</organism>
<reference evidence="3" key="1">
    <citation type="submission" date="2023-05" db="EMBL/GenBank/DDBJ databases">
        <title>Metabolic capabilities are highly conserved among human nasal-associated Corynebacterium species in pangenomic analyses.</title>
        <authorList>
            <person name="Tran T.H."/>
            <person name="Roberts A.Q."/>
            <person name="Escapa I.F."/>
            <person name="Gao W."/>
            <person name="Conlan S."/>
            <person name="Kong H."/>
            <person name="Segre J.A."/>
            <person name="Kelly M.S."/>
            <person name="Lemon K.P."/>
        </authorList>
    </citation>
    <scope>NUCLEOTIDE SEQUENCE</scope>
    <source>
        <strain evidence="3">KPL2654</strain>
    </source>
</reference>
<evidence type="ECO:0000256" key="2">
    <source>
        <dbReference type="SAM" id="Phobius"/>
    </source>
</evidence>
<feature type="region of interest" description="Disordered" evidence="1">
    <location>
        <begin position="145"/>
        <end position="178"/>
    </location>
</feature>
<dbReference type="EMBL" id="JASNVP010000012">
    <property type="protein sequence ID" value="MDK4326978.1"/>
    <property type="molecule type" value="Genomic_DNA"/>
</dbReference>
<proteinExistence type="predicted"/>
<evidence type="ECO:0000256" key="1">
    <source>
        <dbReference type="SAM" id="MobiDB-lite"/>
    </source>
</evidence>
<dbReference type="AlphaFoldDB" id="A0AAP4FAP7"/>
<sequence length="178" mass="19263">MTDLIDPHRQRRQWRRRLHQLVAALCIAGLLGSVAMIGGAAANDHRIESDPGRALATVTGTSLLRTTVEFRDDEGLYRAPSTGVLYPTGLAEGQQVWVQYSRADPDLVKVAGRGWTLAIIPGLSVAVLVVVVTLVLWQLISFTTRPKKQGEGSSKKTSAPGSSKKSGGQGSFMKRNRE</sequence>
<feature type="transmembrane region" description="Helical" evidence="2">
    <location>
        <begin position="115"/>
        <end position="140"/>
    </location>
</feature>
<evidence type="ECO:0000313" key="3">
    <source>
        <dbReference type="EMBL" id="MDK4326978.1"/>
    </source>
</evidence>
<keyword evidence="2" id="KW-1133">Transmembrane helix</keyword>
<comment type="caution">
    <text evidence="3">The sequence shown here is derived from an EMBL/GenBank/DDBJ whole genome shotgun (WGS) entry which is preliminary data.</text>
</comment>
<evidence type="ECO:0000313" key="4">
    <source>
        <dbReference type="Proteomes" id="UP001226160"/>
    </source>
</evidence>
<dbReference type="Proteomes" id="UP001226160">
    <property type="component" value="Unassembled WGS sequence"/>
</dbReference>
<protein>
    <submittedName>
        <fullName evidence="3">DUF3592 domain-containing protein</fullName>
    </submittedName>
</protein>
<keyword evidence="2" id="KW-0472">Membrane</keyword>